<evidence type="ECO:0000313" key="2">
    <source>
        <dbReference type="EMBL" id="GEQ04587.1"/>
    </source>
</evidence>
<accession>A0A380FG46</accession>
<protein>
    <submittedName>
        <fullName evidence="3">Uncharacterized protein</fullName>
    </submittedName>
</protein>
<evidence type="ECO:0000256" key="1">
    <source>
        <dbReference type="SAM" id="Phobius"/>
    </source>
</evidence>
<keyword evidence="1" id="KW-1133">Transmembrane helix</keyword>
<feature type="transmembrane region" description="Helical" evidence="1">
    <location>
        <begin position="7"/>
        <end position="27"/>
    </location>
</feature>
<reference evidence="3 4" key="1">
    <citation type="submission" date="2018-06" db="EMBL/GenBank/DDBJ databases">
        <authorList>
            <consortium name="Pathogen Informatics"/>
            <person name="Doyle S."/>
        </authorList>
    </citation>
    <scope>NUCLEOTIDE SEQUENCE [LARGE SCALE GENOMIC DNA]</scope>
    <source>
        <strain evidence="3 4">NCTC12195</strain>
    </source>
</reference>
<gene>
    <name evidence="3" type="ORF">NCTC12195_01605</name>
    <name evidence="2" type="ORF">SGA02_04150</name>
</gene>
<evidence type="ECO:0000313" key="5">
    <source>
        <dbReference type="Proteomes" id="UP000321057"/>
    </source>
</evidence>
<keyword evidence="5" id="KW-1185">Reference proteome</keyword>
<evidence type="ECO:0000313" key="3">
    <source>
        <dbReference type="EMBL" id="SUM32164.1"/>
    </source>
</evidence>
<dbReference type="STRING" id="1293.SH09_11035"/>
<dbReference type="EMBL" id="BKAX01000001">
    <property type="protein sequence ID" value="GEQ04587.1"/>
    <property type="molecule type" value="Genomic_DNA"/>
</dbReference>
<dbReference type="AlphaFoldDB" id="A0A380FG46"/>
<feature type="transmembrane region" description="Helical" evidence="1">
    <location>
        <begin position="39"/>
        <end position="57"/>
    </location>
</feature>
<keyword evidence="1" id="KW-0812">Transmembrane</keyword>
<name>A0A380FG46_STAGA</name>
<dbReference type="Proteomes" id="UP000255277">
    <property type="component" value="Unassembled WGS sequence"/>
</dbReference>
<dbReference type="Proteomes" id="UP000321057">
    <property type="component" value="Unassembled WGS sequence"/>
</dbReference>
<keyword evidence="1" id="KW-0472">Membrane</keyword>
<sequence>MVMTIISVFVISTILLFYLAAVAFTAIRSYDYNVKFSTPTIFAIPLILVVTHIKIYNTHKLSNRKKAFKMLLFIFKKYPVAVAMFLTIIATNVAEQNVKLSNGANYRKTKSLQQKKRKKSIDKILQNNTYGDILWGT</sequence>
<proteinExistence type="predicted"/>
<evidence type="ECO:0000313" key="4">
    <source>
        <dbReference type="Proteomes" id="UP000255277"/>
    </source>
</evidence>
<dbReference type="EMBL" id="UHDK01000001">
    <property type="protein sequence ID" value="SUM32164.1"/>
    <property type="molecule type" value="Genomic_DNA"/>
</dbReference>
<organism evidence="3 4">
    <name type="scientific">Staphylococcus gallinarum</name>
    <dbReference type="NCBI Taxonomy" id="1293"/>
    <lineage>
        <taxon>Bacteria</taxon>
        <taxon>Bacillati</taxon>
        <taxon>Bacillota</taxon>
        <taxon>Bacilli</taxon>
        <taxon>Bacillales</taxon>
        <taxon>Staphylococcaceae</taxon>
        <taxon>Staphylococcus</taxon>
    </lineage>
</organism>
<reference evidence="2 5" key="2">
    <citation type="submission" date="2019-07" db="EMBL/GenBank/DDBJ databases">
        <title>Whole genome shotgun sequence of Staphylococcus gallinarum NBRC 109767.</title>
        <authorList>
            <person name="Hosoyama A."/>
            <person name="Uohara A."/>
            <person name="Ohji S."/>
            <person name="Ichikawa N."/>
        </authorList>
    </citation>
    <scope>NUCLEOTIDE SEQUENCE [LARGE SCALE GENOMIC DNA]</scope>
    <source>
        <strain evidence="2 5">NBRC 109767</strain>
    </source>
</reference>
<feature type="transmembrane region" description="Helical" evidence="1">
    <location>
        <begin position="78"/>
        <end position="94"/>
    </location>
</feature>
<dbReference type="RefSeq" id="WP_235307515.1">
    <property type="nucleotide sequence ID" value="NZ_BKAX01000001.1"/>
</dbReference>